<dbReference type="Gene3D" id="3.90.220.20">
    <property type="entry name" value="DNA methylase specificity domains"/>
    <property type="match status" value="2"/>
</dbReference>
<evidence type="ECO:0000256" key="2">
    <source>
        <dbReference type="ARBA" id="ARBA00022747"/>
    </source>
</evidence>
<dbReference type="Proteomes" id="UP000570361">
    <property type="component" value="Unassembled WGS sequence"/>
</dbReference>
<comment type="similarity">
    <text evidence="1">Belongs to the type-I restriction system S methylase family.</text>
</comment>
<comment type="caution">
    <text evidence="5">The sequence shown here is derived from an EMBL/GenBank/DDBJ whole genome shotgun (WGS) entry which is preliminary data.</text>
</comment>
<keyword evidence="6" id="KW-1185">Reference proteome</keyword>
<dbReference type="CDD" id="cd17260">
    <property type="entry name" value="RMtype1_S_EcoEI-TRD1-CR1_like"/>
    <property type="match status" value="1"/>
</dbReference>
<dbReference type="PANTHER" id="PTHR30408:SF13">
    <property type="entry name" value="TYPE I RESTRICTION ENZYME HINDI SPECIFICITY SUBUNIT"/>
    <property type="match status" value="1"/>
</dbReference>
<evidence type="ECO:0000313" key="5">
    <source>
        <dbReference type="EMBL" id="MBB3111784.1"/>
    </source>
</evidence>
<dbReference type="EMBL" id="JACHXK010000009">
    <property type="protein sequence ID" value="MBB3111784.1"/>
    <property type="molecule type" value="Genomic_DNA"/>
</dbReference>
<dbReference type="GO" id="GO:0009307">
    <property type="term" value="P:DNA restriction-modification system"/>
    <property type="evidence" value="ECO:0007669"/>
    <property type="project" value="UniProtKB-KW"/>
</dbReference>
<dbReference type="GO" id="GO:0009035">
    <property type="term" value="F:type I site-specific deoxyribonuclease activity"/>
    <property type="evidence" value="ECO:0007669"/>
    <property type="project" value="UniProtKB-EC"/>
</dbReference>
<sequence>MSFKETLVGKIPVNWLIVSVGELVDEGVLLKPLDGNHGGIHPKGSDFVATGIPFIMASDINNGVLSFNECKFITELQASKLRKGFAEEGDVLITHKATIGRVALVKKNPYKFIMLTPQVTYYRVANKKKLDNKFLKYYFEYSNFKSLLYLWSGAGSTRSYIGITEQLKLPIIVPPIEEQQKISSILFGLDEKIELNNSITKNLEEMTQAIFKRWFVEFEFPNENGDPYKSNGGDFNESELGLIPKGWQVLNLDNFVQINPKRAMKKKAIYPYVEMKNLINDYARVLEHTDRELSSGSKFTNGDVLLARITPCLENGKTAFVDFLEKDQLGWGSTEFIVLRTYDGIPNEFAYFLARSELFRSHAITNMTGSSGRQRVSESGLKNFRIALPLDLKLIVDFGRIAKSALELMKKNDDESNRLKSIRDSLLPKLMSGEIRVPVKQYSRVQTTDLPKAAESKEQYTTT</sequence>
<dbReference type="InterPro" id="IPR052021">
    <property type="entry name" value="Type-I_RS_S_subunit"/>
</dbReference>
<dbReference type="RefSeq" id="WP_183601651.1">
    <property type="nucleotide sequence ID" value="NZ_JACHXK010000009.1"/>
</dbReference>
<evidence type="ECO:0000256" key="1">
    <source>
        <dbReference type="ARBA" id="ARBA00010923"/>
    </source>
</evidence>
<evidence type="ECO:0000259" key="4">
    <source>
        <dbReference type="Pfam" id="PF01420"/>
    </source>
</evidence>
<dbReference type="AlphaFoldDB" id="A0A7W5AZS2"/>
<reference evidence="5 6" key="1">
    <citation type="submission" date="2020-08" db="EMBL/GenBank/DDBJ databases">
        <title>Genomic Encyclopedia of Type Strains, Phase III (KMG-III): the genomes of soil and plant-associated and newly described type strains.</title>
        <authorList>
            <person name="Whitman W."/>
        </authorList>
    </citation>
    <scope>NUCLEOTIDE SEQUENCE [LARGE SCALE GENOMIC DNA]</scope>
    <source>
        <strain evidence="5 6">CECT 5862</strain>
    </source>
</reference>
<keyword evidence="5" id="KW-0378">Hydrolase</keyword>
<dbReference type="EC" id="3.1.21.3" evidence="5"/>
<dbReference type="InterPro" id="IPR000055">
    <property type="entry name" value="Restrct_endonuc_typeI_TRD"/>
</dbReference>
<dbReference type="Pfam" id="PF01420">
    <property type="entry name" value="Methylase_S"/>
    <property type="match status" value="2"/>
</dbReference>
<keyword evidence="3" id="KW-0238">DNA-binding</keyword>
<evidence type="ECO:0000256" key="3">
    <source>
        <dbReference type="ARBA" id="ARBA00023125"/>
    </source>
</evidence>
<protein>
    <submittedName>
        <fullName evidence="5">Type I restriction enzyme S subunit</fullName>
        <ecNumber evidence="5">3.1.21.3</ecNumber>
    </submittedName>
</protein>
<name>A0A7W5AZS2_9BACL</name>
<dbReference type="InterPro" id="IPR044946">
    <property type="entry name" value="Restrct_endonuc_typeI_TRD_sf"/>
</dbReference>
<feature type="domain" description="Type I restriction modification DNA specificity" evidence="4">
    <location>
        <begin position="244"/>
        <end position="390"/>
    </location>
</feature>
<gene>
    <name evidence="5" type="ORF">FHS18_003852</name>
</gene>
<dbReference type="PANTHER" id="PTHR30408">
    <property type="entry name" value="TYPE-1 RESTRICTION ENZYME ECOKI SPECIFICITY PROTEIN"/>
    <property type="match status" value="1"/>
</dbReference>
<feature type="domain" description="Type I restriction modification DNA specificity" evidence="4">
    <location>
        <begin position="50"/>
        <end position="204"/>
    </location>
</feature>
<keyword evidence="2" id="KW-0680">Restriction system</keyword>
<proteinExistence type="inferred from homology"/>
<evidence type="ECO:0000313" key="6">
    <source>
        <dbReference type="Proteomes" id="UP000570361"/>
    </source>
</evidence>
<dbReference type="GO" id="GO:0003677">
    <property type="term" value="F:DNA binding"/>
    <property type="evidence" value="ECO:0007669"/>
    <property type="project" value="UniProtKB-KW"/>
</dbReference>
<accession>A0A7W5AZS2</accession>
<dbReference type="SUPFAM" id="SSF116734">
    <property type="entry name" value="DNA methylase specificity domain"/>
    <property type="match status" value="2"/>
</dbReference>
<organism evidence="5 6">
    <name type="scientific">Paenibacillus phyllosphaerae</name>
    <dbReference type="NCBI Taxonomy" id="274593"/>
    <lineage>
        <taxon>Bacteria</taxon>
        <taxon>Bacillati</taxon>
        <taxon>Bacillota</taxon>
        <taxon>Bacilli</taxon>
        <taxon>Bacillales</taxon>
        <taxon>Paenibacillaceae</taxon>
        <taxon>Paenibacillus</taxon>
    </lineage>
</organism>